<dbReference type="Gene3D" id="3.30.420.130">
    <property type="entry name" value="Dinitrogenase iron-molybdenum cofactor biosynthesis domain"/>
    <property type="match status" value="1"/>
</dbReference>
<gene>
    <name evidence="2" type="ORF">HP555_03475</name>
</gene>
<dbReference type="InterPro" id="IPR003731">
    <property type="entry name" value="Di-Nase_FeMo-co_biosynth"/>
</dbReference>
<reference evidence="2 3" key="1">
    <citation type="submission" date="2020-05" db="EMBL/GenBank/DDBJ databases">
        <title>Complete genome of Desulfobulbus oligotrophicus.</title>
        <authorList>
            <person name="Podar M."/>
        </authorList>
    </citation>
    <scope>NUCLEOTIDE SEQUENCE [LARGE SCALE GENOMIC DNA]</scope>
    <source>
        <strain evidence="2 3">Prop6</strain>
    </source>
</reference>
<sequence>MKILLTIQDSSIAPRFDQATEVMIAEHDGQRLHGEPRTIILPHRSAEELSDLIVKEGVDCVICGGIEESYHKFFIWKKIKVYDGVIGSHAEALQRYLEGELLSGMILPSAQVE</sequence>
<evidence type="ECO:0000313" key="2">
    <source>
        <dbReference type="EMBL" id="QQG64991.1"/>
    </source>
</evidence>
<dbReference type="SUPFAM" id="SSF53146">
    <property type="entry name" value="Nitrogenase accessory factor-like"/>
    <property type="match status" value="1"/>
</dbReference>
<accession>A0A7T5VC06</accession>
<proteinExistence type="predicted"/>
<feature type="domain" description="Dinitrogenase iron-molybdenum cofactor biosynthesis" evidence="1">
    <location>
        <begin position="9"/>
        <end position="97"/>
    </location>
</feature>
<name>A0A7T5VC06_9BACT</name>
<dbReference type="RefSeq" id="WP_199263807.1">
    <property type="nucleotide sequence ID" value="NZ_CP054140.1"/>
</dbReference>
<organism evidence="2 3">
    <name type="scientific">Desulfobulbus oligotrophicus</name>
    <dbReference type="NCBI Taxonomy" id="1909699"/>
    <lineage>
        <taxon>Bacteria</taxon>
        <taxon>Pseudomonadati</taxon>
        <taxon>Thermodesulfobacteriota</taxon>
        <taxon>Desulfobulbia</taxon>
        <taxon>Desulfobulbales</taxon>
        <taxon>Desulfobulbaceae</taxon>
        <taxon>Desulfobulbus</taxon>
    </lineage>
</organism>
<dbReference type="AlphaFoldDB" id="A0A7T5VC06"/>
<keyword evidence="3" id="KW-1185">Reference proteome</keyword>
<dbReference type="Proteomes" id="UP000596092">
    <property type="component" value="Chromosome"/>
</dbReference>
<dbReference type="EMBL" id="CP054140">
    <property type="protein sequence ID" value="QQG64991.1"/>
    <property type="molecule type" value="Genomic_DNA"/>
</dbReference>
<evidence type="ECO:0000259" key="1">
    <source>
        <dbReference type="Pfam" id="PF02579"/>
    </source>
</evidence>
<dbReference type="InterPro" id="IPR036105">
    <property type="entry name" value="DiNase_FeMo-co_biosyn_sf"/>
</dbReference>
<protein>
    <recommendedName>
        <fullName evidence="1">Dinitrogenase iron-molybdenum cofactor biosynthesis domain-containing protein</fullName>
    </recommendedName>
</protein>
<dbReference type="Pfam" id="PF02579">
    <property type="entry name" value="Nitro_FeMo-Co"/>
    <property type="match status" value="1"/>
</dbReference>
<evidence type="ECO:0000313" key="3">
    <source>
        <dbReference type="Proteomes" id="UP000596092"/>
    </source>
</evidence>
<dbReference type="KEGG" id="dog:HP555_03475"/>